<dbReference type="RefSeq" id="WP_056960504.1">
    <property type="nucleotide sequence ID" value="NZ_AZFQ01000034.1"/>
</dbReference>
<comment type="cofactor">
    <cofactor evidence="1">
        <name>Co(2+)</name>
        <dbReference type="ChEBI" id="CHEBI:48828"/>
    </cofactor>
</comment>
<dbReference type="InterPro" id="IPR002933">
    <property type="entry name" value="Peptidase_M20"/>
</dbReference>
<dbReference type="Proteomes" id="UP000051166">
    <property type="component" value="Unassembled WGS sequence"/>
</dbReference>
<dbReference type="EMBL" id="AZFQ01000034">
    <property type="protein sequence ID" value="KRL99049.1"/>
    <property type="molecule type" value="Genomic_DNA"/>
</dbReference>
<dbReference type="SUPFAM" id="SSF53187">
    <property type="entry name" value="Zn-dependent exopeptidases"/>
    <property type="match status" value="1"/>
</dbReference>
<evidence type="ECO:0000256" key="8">
    <source>
        <dbReference type="ARBA" id="ARBA00022723"/>
    </source>
</evidence>
<evidence type="ECO:0000256" key="11">
    <source>
        <dbReference type="ARBA" id="ARBA00022915"/>
    </source>
</evidence>
<evidence type="ECO:0000256" key="10">
    <source>
        <dbReference type="ARBA" id="ARBA00022833"/>
    </source>
</evidence>
<dbReference type="PATRIC" id="fig|1423801.4.peg.327"/>
<dbReference type="Pfam" id="PF07687">
    <property type="entry name" value="M20_dimer"/>
    <property type="match status" value="1"/>
</dbReference>
<dbReference type="Pfam" id="PF01546">
    <property type="entry name" value="Peptidase_M20"/>
    <property type="match status" value="1"/>
</dbReference>
<dbReference type="STRING" id="1423801.FD50_GL000321"/>
<dbReference type="NCBIfam" id="TIGR01910">
    <property type="entry name" value="DapE-ArgE"/>
    <property type="match status" value="1"/>
</dbReference>
<sequence>MQDTQKIAILKKLITFASVNDNEAAVAAYIKSLFAGLPHVTCETVAYAPRRDNLVITIGNTGPLLGFSGHMDVVAPGKESDWSTPPFQPVIKTGRLYGRGAADMKSGLAALVVALLELAEDSTQLNGRIRLLATVGEETGEYGAAQLTAAGYADHLAGLLIAEPTDNMQEIVYTARGVIDYRVTSNGKAAHSARPEDGVNAIDNLLTFYRLAKQKLAAFDQTDPILGKNTHSITKITGGEQVNSVPSYAELMGNIRTIPQYPNQVFFAALEQIVAALNQQPGYDLTLSYSFPEEAIPGDPHSNLVQLAQQVYQKHWDHPAKVAGELGANDGAEFLQARGDFDSIVIGPGANVSHQSNEYVVLETYLKACAFYKDFATTFFSTQQ</sequence>
<dbReference type="PANTHER" id="PTHR43808:SF8">
    <property type="entry name" value="PEPTIDASE M20 DIMERISATION DOMAIN-CONTAINING PROTEIN"/>
    <property type="match status" value="1"/>
</dbReference>
<evidence type="ECO:0000313" key="16">
    <source>
        <dbReference type="EMBL" id="KRL99049.1"/>
    </source>
</evidence>
<comment type="cofactor">
    <cofactor evidence="2">
        <name>Zn(2+)</name>
        <dbReference type="ChEBI" id="CHEBI:29105"/>
    </cofactor>
</comment>
<dbReference type="GO" id="GO:0046872">
    <property type="term" value="F:metal ion binding"/>
    <property type="evidence" value="ECO:0007669"/>
    <property type="project" value="UniProtKB-KW"/>
</dbReference>
<evidence type="ECO:0000256" key="7">
    <source>
        <dbReference type="ARBA" id="ARBA00022605"/>
    </source>
</evidence>
<evidence type="ECO:0000256" key="9">
    <source>
        <dbReference type="ARBA" id="ARBA00022801"/>
    </source>
</evidence>
<evidence type="ECO:0000256" key="3">
    <source>
        <dbReference type="ARBA" id="ARBA00005130"/>
    </source>
</evidence>
<dbReference type="GeneID" id="98307770"/>
<evidence type="ECO:0000313" key="17">
    <source>
        <dbReference type="Proteomes" id="UP000051166"/>
    </source>
</evidence>
<dbReference type="AlphaFoldDB" id="A0A0R1V0B5"/>
<keyword evidence="13" id="KW-0170">Cobalt</keyword>
<evidence type="ECO:0000256" key="1">
    <source>
        <dbReference type="ARBA" id="ARBA00001941"/>
    </source>
</evidence>
<keyword evidence="12" id="KW-0457">Lysine biosynthesis</keyword>
<dbReference type="NCBIfam" id="NF006365">
    <property type="entry name" value="PRK08588.1"/>
    <property type="match status" value="1"/>
</dbReference>
<dbReference type="Gene3D" id="3.30.70.360">
    <property type="match status" value="1"/>
</dbReference>
<keyword evidence="8" id="KW-0479">Metal-binding</keyword>
<organism evidence="16 17">
    <name type="scientific">Liquorilactobacillus satsumensis DSM 16230 = JCM 12392</name>
    <dbReference type="NCBI Taxonomy" id="1423801"/>
    <lineage>
        <taxon>Bacteria</taxon>
        <taxon>Bacillati</taxon>
        <taxon>Bacillota</taxon>
        <taxon>Bacilli</taxon>
        <taxon>Lactobacillales</taxon>
        <taxon>Lactobacillaceae</taxon>
        <taxon>Liquorilactobacillus</taxon>
    </lineage>
</organism>
<dbReference type="GO" id="GO:0009014">
    <property type="term" value="F:succinyl-diaminopimelate desuccinylase activity"/>
    <property type="evidence" value="ECO:0007669"/>
    <property type="project" value="UniProtKB-EC"/>
</dbReference>
<comment type="similarity">
    <text evidence="4">Belongs to the peptidase M20A family.</text>
</comment>
<evidence type="ECO:0000256" key="13">
    <source>
        <dbReference type="ARBA" id="ARBA00023285"/>
    </source>
</evidence>
<dbReference type="GO" id="GO:0019877">
    <property type="term" value="P:diaminopimelate biosynthetic process"/>
    <property type="evidence" value="ECO:0007669"/>
    <property type="project" value="UniProtKB-KW"/>
</dbReference>
<dbReference type="SUPFAM" id="SSF55031">
    <property type="entry name" value="Bacterial exopeptidase dimerisation domain"/>
    <property type="match status" value="1"/>
</dbReference>
<evidence type="ECO:0000256" key="2">
    <source>
        <dbReference type="ARBA" id="ARBA00001947"/>
    </source>
</evidence>
<comment type="catalytic activity">
    <reaction evidence="14">
        <text>N-succinyl-(2S,6S)-2,6-diaminopimelate + H2O = (2S,6S)-2,6-diaminopimelate + succinate</text>
        <dbReference type="Rhea" id="RHEA:22608"/>
        <dbReference type="ChEBI" id="CHEBI:15377"/>
        <dbReference type="ChEBI" id="CHEBI:30031"/>
        <dbReference type="ChEBI" id="CHEBI:57609"/>
        <dbReference type="ChEBI" id="CHEBI:58087"/>
        <dbReference type="EC" id="3.5.1.18"/>
    </reaction>
</comment>
<evidence type="ECO:0000256" key="12">
    <source>
        <dbReference type="ARBA" id="ARBA00023154"/>
    </source>
</evidence>
<dbReference type="EC" id="3.5.1.18" evidence="5"/>
<dbReference type="InterPro" id="IPR011650">
    <property type="entry name" value="Peptidase_M20_dimer"/>
</dbReference>
<dbReference type="InterPro" id="IPR001261">
    <property type="entry name" value="ArgE/DapE_CS"/>
</dbReference>
<dbReference type="UniPathway" id="UPA00034">
    <property type="reaction ID" value="UER00021"/>
</dbReference>
<dbReference type="InterPro" id="IPR050072">
    <property type="entry name" value="Peptidase_M20A"/>
</dbReference>
<dbReference type="PROSITE" id="PS00758">
    <property type="entry name" value="ARGE_DAPE_CPG2_1"/>
    <property type="match status" value="1"/>
</dbReference>
<name>A0A0R1V0B5_9LACO</name>
<dbReference type="Gene3D" id="3.40.630.10">
    <property type="entry name" value="Zn peptidases"/>
    <property type="match status" value="2"/>
</dbReference>
<feature type="domain" description="Peptidase M20 dimerisation" evidence="15">
    <location>
        <begin position="174"/>
        <end position="277"/>
    </location>
</feature>
<accession>A0A0R1V0B5</accession>
<reference evidence="16 17" key="1">
    <citation type="journal article" date="2015" name="Genome Announc.">
        <title>Expanding the biotechnology potential of lactobacilli through comparative genomics of 213 strains and associated genera.</title>
        <authorList>
            <person name="Sun Z."/>
            <person name="Harris H.M."/>
            <person name="McCann A."/>
            <person name="Guo C."/>
            <person name="Argimon S."/>
            <person name="Zhang W."/>
            <person name="Yang X."/>
            <person name="Jeffery I.B."/>
            <person name="Cooney J.C."/>
            <person name="Kagawa T.F."/>
            <person name="Liu W."/>
            <person name="Song Y."/>
            <person name="Salvetti E."/>
            <person name="Wrobel A."/>
            <person name="Rasinkangas P."/>
            <person name="Parkhill J."/>
            <person name="Rea M.C."/>
            <person name="O'Sullivan O."/>
            <person name="Ritari J."/>
            <person name="Douillard F.P."/>
            <person name="Paul Ross R."/>
            <person name="Yang R."/>
            <person name="Briner A.E."/>
            <person name="Felis G.E."/>
            <person name="de Vos W.M."/>
            <person name="Barrangou R."/>
            <person name="Klaenhammer T.R."/>
            <person name="Caufield P.W."/>
            <person name="Cui Y."/>
            <person name="Zhang H."/>
            <person name="O'Toole P.W."/>
        </authorList>
    </citation>
    <scope>NUCLEOTIDE SEQUENCE [LARGE SCALE GENOMIC DNA]</scope>
    <source>
        <strain evidence="16 17">DSM 16230</strain>
    </source>
</reference>
<comment type="pathway">
    <text evidence="3">Amino-acid biosynthesis; L-lysine biosynthesis via DAP pathway; LL-2,6-diaminopimelate from (S)-tetrahydrodipicolinate (succinylase route): step 3/3.</text>
</comment>
<dbReference type="OrthoDB" id="9792335at2"/>
<comment type="caution">
    <text evidence="16">The sequence shown here is derived from an EMBL/GenBank/DDBJ whole genome shotgun (WGS) entry which is preliminary data.</text>
</comment>
<keyword evidence="11" id="KW-0220">Diaminopimelate biosynthesis</keyword>
<keyword evidence="9" id="KW-0378">Hydrolase</keyword>
<dbReference type="GO" id="GO:0009089">
    <property type="term" value="P:lysine biosynthetic process via diaminopimelate"/>
    <property type="evidence" value="ECO:0007669"/>
    <property type="project" value="UniProtKB-UniPathway"/>
</dbReference>
<protein>
    <recommendedName>
        <fullName evidence="6">Probable succinyl-diaminopimelate desuccinylase</fullName>
        <ecNumber evidence="5">3.5.1.18</ecNumber>
    </recommendedName>
</protein>
<gene>
    <name evidence="16" type="ORF">FD50_GL000321</name>
</gene>
<dbReference type="PANTHER" id="PTHR43808">
    <property type="entry name" value="ACETYLORNITHINE DEACETYLASE"/>
    <property type="match status" value="1"/>
</dbReference>
<evidence type="ECO:0000256" key="5">
    <source>
        <dbReference type="ARBA" id="ARBA00011921"/>
    </source>
</evidence>
<proteinExistence type="inferred from homology"/>
<evidence type="ECO:0000256" key="6">
    <source>
        <dbReference type="ARBA" id="ARBA00016853"/>
    </source>
</evidence>
<evidence type="ECO:0000259" key="15">
    <source>
        <dbReference type="Pfam" id="PF07687"/>
    </source>
</evidence>
<keyword evidence="17" id="KW-1185">Reference proteome</keyword>
<dbReference type="PROSITE" id="PS00759">
    <property type="entry name" value="ARGE_DAPE_CPG2_2"/>
    <property type="match status" value="1"/>
</dbReference>
<evidence type="ECO:0000256" key="14">
    <source>
        <dbReference type="ARBA" id="ARBA00051301"/>
    </source>
</evidence>
<dbReference type="CDD" id="cd08659">
    <property type="entry name" value="M20_ArgE_DapE-like"/>
    <property type="match status" value="1"/>
</dbReference>
<dbReference type="InterPro" id="IPR036264">
    <property type="entry name" value="Bact_exopeptidase_dim_dom"/>
</dbReference>
<keyword evidence="7" id="KW-0028">Amino-acid biosynthesis</keyword>
<evidence type="ECO:0000256" key="4">
    <source>
        <dbReference type="ARBA" id="ARBA00006247"/>
    </source>
</evidence>
<keyword evidence="10" id="KW-0862">Zinc</keyword>
<dbReference type="InterPro" id="IPR010182">
    <property type="entry name" value="ArgE/DapE"/>
</dbReference>